<proteinExistence type="predicted"/>
<evidence type="ECO:0000256" key="5">
    <source>
        <dbReference type="ARBA" id="ARBA00022643"/>
    </source>
</evidence>
<dbReference type="Gene3D" id="3.20.20.70">
    <property type="entry name" value="Aldolase class I"/>
    <property type="match status" value="2"/>
</dbReference>
<dbReference type="Pfam" id="PF01180">
    <property type="entry name" value="DHO_dh"/>
    <property type="match status" value="1"/>
</dbReference>
<evidence type="ECO:0000256" key="6">
    <source>
        <dbReference type="ARBA" id="ARBA00022975"/>
    </source>
</evidence>
<sequence length="271" mass="30465">MSAYDILIKPLVRGMELDRASRISLRYFRLIGRLPLGRTISRWVYRNRPTKLQREVFGLQFNHPIGLGAGLDLHGELYNDLGNLGFSFVEMGPMDADGMRRALRNLNEDPKKGILAACIRTDYLTAFTLAYDFCDFFVVEMPDDLTTDALDSLLEARIAEPVYRPIVIKIPQGLADSQVETLVDYCLLNSVDGIETRDLEQLKHIQLYAKGRIPLIANNHIDSPEHALEALSAGASLVEIRTGLVHEGPGIVRRTLKYLQENLKEAASRQS</sequence>
<dbReference type="GO" id="GO:0006207">
    <property type="term" value="P:'de novo' pyrimidine nucleobase biosynthetic process"/>
    <property type="evidence" value="ECO:0007669"/>
    <property type="project" value="TreeGrafter"/>
</dbReference>
<keyword evidence="4" id="KW-0285">Flavoprotein</keyword>
<reference evidence="9" key="2">
    <citation type="journal article" date="2021" name="PeerJ">
        <title>Extensive microbial diversity within the chicken gut microbiome revealed by metagenomics and culture.</title>
        <authorList>
            <person name="Gilroy R."/>
            <person name="Ravi A."/>
            <person name="Getino M."/>
            <person name="Pursley I."/>
            <person name="Horton D.L."/>
            <person name="Alikhan N.F."/>
            <person name="Baker D."/>
            <person name="Gharbi K."/>
            <person name="Hall N."/>
            <person name="Watson M."/>
            <person name="Adriaenssens E.M."/>
            <person name="Foster-Nyarko E."/>
            <person name="Jarju S."/>
            <person name="Secka A."/>
            <person name="Antonio M."/>
            <person name="Oren A."/>
            <person name="Chaudhuri R.R."/>
            <person name="La Ragione R."/>
            <person name="Hildebrand F."/>
            <person name="Pallen M.J."/>
        </authorList>
    </citation>
    <scope>NUCLEOTIDE SEQUENCE</scope>
    <source>
        <strain evidence="9">B3-1481</strain>
    </source>
</reference>
<evidence type="ECO:0000256" key="1">
    <source>
        <dbReference type="ARBA" id="ARBA00001917"/>
    </source>
</evidence>
<dbReference type="InterPro" id="IPR013785">
    <property type="entry name" value="Aldolase_TIM"/>
</dbReference>
<keyword evidence="5" id="KW-0288">FMN</keyword>
<keyword evidence="7" id="KW-0560">Oxidoreductase</keyword>
<reference evidence="9" key="1">
    <citation type="submission" date="2020-10" db="EMBL/GenBank/DDBJ databases">
        <authorList>
            <person name="Gilroy R."/>
        </authorList>
    </citation>
    <scope>NUCLEOTIDE SEQUENCE</scope>
    <source>
        <strain evidence="9">B3-1481</strain>
    </source>
</reference>
<dbReference type="InterPro" id="IPR050074">
    <property type="entry name" value="DHO_dehydrogenase"/>
</dbReference>
<dbReference type="AlphaFoldDB" id="A0A9D9NNX6"/>
<dbReference type="GO" id="GO:0005737">
    <property type="term" value="C:cytoplasm"/>
    <property type="evidence" value="ECO:0007669"/>
    <property type="project" value="InterPro"/>
</dbReference>
<comment type="pathway">
    <text evidence="3">Pyrimidine metabolism; UMP biosynthesis via de novo pathway.</text>
</comment>
<dbReference type="PANTHER" id="PTHR48109:SF4">
    <property type="entry name" value="DIHYDROOROTATE DEHYDROGENASE (QUINONE), MITOCHONDRIAL"/>
    <property type="match status" value="1"/>
</dbReference>
<evidence type="ECO:0000256" key="3">
    <source>
        <dbReference type="ARBA" id="ARBA00004725"/>
    </source>
</evidence>
<evidence type="ECO:0000259" key="8">
    <source>
        <dbReference type="Pfam" id="PF01180"/>
    </source>
</evidence>
<gene>
    <name evidence="9" type="ORF">IAB76_02765</name>
</gene>
<evidence type="ECO:0000256" key="7">
    <source>
        <dbReference type="ARBA" id="ARBA00023002"/>
    </source>
</evidence>
<dbReference type="Proteomes" id="UP000823769">
    <property type="component" value="Unassembled WGS sequence"/>
</dbReference>
<evidence type="ECO:0000256" key="4">
    <source>
        <dbReference type="ARBA" id="ARBA00022630"/>
    </source>
</evidence>
<dbReference type="GO" id="GO:0006222">
    <property type="term" value="P:UMP biosynthetic process"/>
    <property type="evidence" value="ECO:0007669"/>
    <property type="project" value="InterPro"/>
</dbReference>
<dbReference type="EMBL" id="JADILW010000042">
    <property type="protein sequence ID" value="MBO8480018.1"/>
    <property type="molecule type" value="Genomic_DNA"/>
</dbReference>
<evidence type="ECO:0000313" key="9">
    <source>
        <dbReference type="EMBL" id="MBO8480018.1"/>
    </source>
</evidence>
<keyword evidence="6" id="KW-0665">Pyrimidine biosynthesis</keyword>
<dbReference type="GO" id="GO:0004152">
    <property type="term" value="F:dihydroorotate dehydrogenase activity"/>
    <property type="evidence" value="ECO:0007669"/>
    <property type="project" value="InterPro"/>
</dbReference>
<evidence type="ECO:0000256" key="2">
    <source>
        <dbReference type="ARBA" id="ARBA00003125"/>
    </source>
</evidence>
<comment type="cofactor">
    <cofactor evidence="1">
        <name>FMN</name>
        <dbReference type="ChEBI" id="CHEBI:58210"/>
    </cofactor>
</comment>
<protein>
    <recommendedName>
        <fullName evidence="8">Dihydroorotate dehydrogenase catalytic domain-containing protein</fullName>
    </recommendedName>
</protein>
<dbReference type="InterPro" id="IPR012135">
    <property type="entry name" value="Dihydroorotate_DH_1_2"/>
</dbReference>
<evidence type="ECO:0000313" key="10">
    <source>
        <dbReference type="Proteomes" id="UP000823769"/>
    </source>
</evidence>
<dbReference type="InterPro" id="IPR005720">
    <property type="entry name" value="Dihydroorotate_DH_cat"/>
</dbReference>
<organism evidence="9 10">
    <name type="scientific">Candidatus Cryptobacteroides avistercoris</name>
    <dbReference type="NCBI Taxonomy" id="2840758"/>
    <lineage>
        <taxon>Bacteria</taxon>
        <taxon>Pseudomonadati</taxon>
        <taxon>Bacteroidota</taxon>
        <taxon>Bacteroidia</taxon>
        <taxon>Bacteroidales</taxon>
        <taxon>Candidatus Cryptobacteroides</taxon>
    </lineage>
</organism>
<dbReference type="PIRSF" id="PIRSF000164">
    <property type="entry name" value="DHO_oxidase"/>
    <property type="match status" value="1"/>
</dbReference>
<dbReference type="SUPFAM" id="SSF51395">
    <property type="entry name" value="FMN-linked oxidoreductases"/>
    <property type="match status" value="1"/>
</dbReference>
<accession>A0A9D9NNX6</accession>
<name>A0A9D9NNX6_9BACT</name>
<dbReference type="PANTHER" id="PTHR48109">
    <property type="entry name" value="DIHYDROOROTATE DEHYDROGENASE (QUINONE), MITOCHONDRIAL-RELATED"/>
    <property type="match status" value="1"/>
</dbReference>
<comment type="caution">
    <text evidence="9">The sequence shown here is derived from an EMBL/GenBank/DDBJ whole genome shotgun (WGS) entry which is preliminary data.</text>
</comment>
<feature type="domain" description="Dihydroorotate dehydrogenase catalytic" evidence="8">
    <location>
        <begin position="196"/>
        <end position="263"/>
    </location>
</feature>
<comment type="function">
    <text evidence="2">Catalyzes the conversion of dihydroorotate to orotate with quinone as electron acceptor.</text>
</comment>